<feature type="compositionally biased region" description="Basic and acidic residues" evidence="1">
    <location>
        <begin position="88"/>
        <end position="105"/>
    </location>
</feature>
<feature type="chain" id="PRO_5012169681" description="DUF4890 domain-containing protein" evidence="2">
    <location>
        <begin position="21"/>
        <end position="111"/>
    </location>
</feature>
<feature type="region of interest" description="Disordered" evidence="1">
    <location>
        <begin position="88"/>
        <end position="111"/>
    </location>
</feature>
<accession>A0A1Y3YR38</accession>
<gene>
    <name evidence="3" type="ORF">B5F97_15285</name>
</gene>
<evidence type="ECO:0008006" key="5">
    <source>
        <dbReference type="Google" id="ProtNLM"/>
    </source>
</evidence>
<dbReference type="RefSeq" id="WP_087426777.1">
    <property type="nucleotide sequence ID" value="NZ_DAWDRE010000048.1"/>
</dbReference>
<feature type="signal peptide" evidence="2">
    <location>
        <begin position="1"/>
        <end position="20"/>
    </location>
</feature>
<evidence type="ECO:0000256" key="2">
    <source>
        <dbReference type="SAM" id="SignalP"/>
    </source>
</evidence>
<evidence type="ECO:0000313" key="4">
    <source>
        <dbReference type="Proteomes" id="UP000195386"/>
    </source>
</evidence>
<dbReference type="AlphaFoldDB" id="A0A1Y3YR38"/>
<protein>
    <recommendedName>
        <fullName evidence="5">DUF4890 domain-containing protein</fullName>
    </recommendedName>
</protein>
<comment type="caution">
    <text evidence="3">The sequence shown here is derived from an EMBL/GenBank/DDBJ whole genome shotgun (WGS) entry which is preliminary data.</text>
</comment>
<dbReference type="EMBL" id="NFII01000018">
    <property type="protein sequence ID" value="OUN99831.1"/>
    <property type="molecule type" value="Genomic_DNA"/>
</dbReference>
<sequence length="111" mass="12558">MKRVVLLMSLLLTVSVCTFAQKAKGGESKAKKTVEKLDAVLDLDDKQETKILEIYSKPKDQRGKVDAQLKEILTAEQFKKYQDYKAVEKAKRAEKGNNKERGDKKGNKKKG</sequence>
<keyword evidence="2" id="KW-0732">Signal</keyword>
<evidence type="ECO:0000256" key="1">
    <source>
        <dbReference type="SAM" id="MobiDB-lite"/>
    </source>
</evidence>
<proteinExistence type="predicted"/>
<evidence type="ECO:0000313" key="3">
    <source>
        <dbReference type="EMBL" id="OUN99831.1"/>
    </source>
</evidence>
<dbReference type="Proteomes" id="UP000195386">
    <property type="component" value="Unassembled WGS sequence"/>
</dbReference>
<reference evidence="4" key="1">
    <citation type="submission" date="2017-04" db="EMBL/GenBank/DDBJ databases">
        <title>Function of individual gut microbiota members based on whole genome sequencing of pure cultures obtained from chicken caecum.</title>
        <authorList>
            <person name="Medvecky M."/>
            <person name="Cejkova D."/>
            <person name="Polansky O."/>
            <person name="Karasova D."/>
            <person name="Kubasova T."/>
            <person name="Cizek A."/>
            <person name="Rychlik I."/>
        </authorList>
    </citation>
    <scope>NUCLEOTIDE SEQUENCE [LARGE SCALE GENOMIC DNA]</scope>
    <source>
        <strain evidence="4">An43</strain>
    </source>
</reference>
<name>A0A1Y3YR38_9BACE</name>
<organism evidence="3 4">
    <name type="scientific">Bacteroides clarus</name>
    <dbReference type="NCBI Taxonomy" id="626929"/>
    <lineage>
        <taxon>Bacteria</taxon>
        <taxon>Pseudomonadati</taxon>
        <taxon>Bacteroidota</taxon>
        <taxon>Bacteroidia</taxon>
        <taxon>Bacteroidales</taxon>
        <taxon>Bacteroidaceae</taxon>
        <taxon>Bacteroides</taxon>
    </lineage>
</organism>